<proteinExistence type="predicted"/>
<reference evidence="1 2" key="1">
    <citation type="submission" date="2018-01" db="EMBL/GenBank/DDBJ databases">
        <authorList>
            <person name="Brammer T.X."/>
            <person name="Firkus N.C."/>
            <person name="Haglund K.L."/>
            <person name="Heubel C."/>
            <person name="Johnson K."/>
            <person name="Lowery J.D."/>
            <person name="Neidermyer S.M."/>
            <person name="Richards M.A."/>
            <person name="Urick M.N."/>
            <person name="Bonilla J.A."/>
            <person name="Klyczek K."/>
            <person name="Garlena R.A."/>
            <person name="Russell D.A."/>
            <person name="Pope W.H."/>
            <person name="Jacobs-Sera D."/>
            <person name="Hendrix R.W."/>
            <person name="Hatfull G.F."/>
        </authorList>
    </citation>
    <scope>NUCLEOTIDE SEQUENCE [LARGE SCALE GENOMIC DNA]</scope>
</reference>
<evidence type="ECO:0000313" key="2">
    <source>
        <dbReference type="Proteomes" id="UP000241128"/>
    </source>
</evidence>
<dbReference type="Proteomes" id="UP000241128">
    <property type="component" value="Segment"/>
</dbReference>
<accession>A0A2K9VEM2</accession>
<sequence>MATFNQSPNRTWHTMALRHMTETLADIDGSGDEAILAGHYRLRGEPWRRTPDEGMWVHVEHSTDGWEWHDMEVSMPLQRRELDDPTRLHNIGVELIGRVARAEYSADLDRLTARN</sequence>
<dbReference type="EMBL" id="MG770214">
    <property type="protein sequence ID" value="AUV60705.1"/>
    <property type="molecule type" value="Genomic_DNA"/>
</dbReference>
<keyword evidence="2" id="KW-1185">Reference proteome</keyword>
<protein>
    <submittedName>
        <fullName evidence="1">Uncharacterized protein</fullName>
    </submittedName>
</protein>
<evidence type="ECO:0000313" key="1">
    <source>
        <dbReference type="EMBL" id="AUV60705.1"/>
    </source>
</evidence>
<organism evidence="1 2">
    <name type="scientific">Gordonia phage SteveFrench</name>
    <dbReference type="NCBI Taxonomy" id="2079281"/>
    <lineage>
        <taxon>Viruses</taxon>
        <taxon>Duplodnaviria</taxon>
        <taxon>Heunggongvirae</taxon>
        <taxon>Uroviricota</taxon>
        <taxon>Caudoviricetes</taxon>
        <taxon>Montyvirus</taxon>
        <taxon>Montyvirus stevefrench</taxon>
    </lineage>
</organism>
<gene>
    <name evidence="1" type="ORF">SEA_STEVEFRENCH_103</name>
</gene>
<name>A0A2K9VEM2_9CAUD</name>